<evidence type="ECO:0000256" key="2">
    <source>
        <dbReference type="ARBA" id="ARBA00013729"/>
    </source>
</evidence>
<dbReference type="PIRSF" id="PIRSF006092">
    <property type="entry name" value="GreA_GreB"/>
    <property type="match status" value="1"/>
</dbReference>
<dbReference type="InterPro" id="IPR028624">
    <property type="entry name" value="Tscrpt_elong_fac_GreA/B"/>
</dbReference>
<dbReference type="GO" id="GO:0070063">
    <property type="term" value="F:RNA polymerase binding"/>
    <property type="evidence" value="ECO:0007669"/>
    <property type="project" value="InterPro"/>
</dbReference>
<dbReference type="PROSITE" id="PS00830">
    <property type="entry name" value="GREAB_2"/>
    <property type="match status" value="1"/>
</dbReference>
<dbReference type="PANTHER" id="PTHR30437">
    <property type="entry name" value="TRANSCRIPTION ELONGATION FACTOR GREA"/>
    <property type="match status" value="1"/>
</dbReference>
<sequence>MEKKVLTQEGLNKLKKELDYLSNTKRQQVAERIKQAKEFGDLSENAEYQDAKEEQSFVAGRVHELEYLIKTSEVADSSDNKDLVSVGSQVTVEKNGQVTTFTIVGSTEADPINNKISLESPMGGALLNRKVGEEVEVESPVGKMMYKILEIN</sequence>
<dbReference type="HAMAP" id="MF_00105">
    <property type="entry name" value="GreA_GreB"/>
    <property type="match status" value="1"/>
</dbReference>
<protein>
    <recommendedName>
        <fullName evidence="2 8">Transcription elongation factor GreA</fullName>
    </recommendedName>
    <alternativeName>
        <fullName evidence="7 8">Transcript cleavage factor GreA</fullName>
    </alternativeName>
</protein>
<evidence type="ECO:0000256" key="4">
    <source>
        <dbReference type="ARBA" id="ARBA00023125"/>
    </source>
</evidence>
<keyword evidence="12" id="KW-0251">Elongation factor</keyword>
<evidence type="ECO:0000256" key="1">
    <source>
        <dbReference type="ARBA" id="ARBA00008213"/>
    </source>
</evidence>
<dbReference type="FunFam" id="3.10.50.30:FF:000001">
    <property type="entry name" value="Transcription elongation factor GreA"/>
    <property type="match status" value="1"/>
</dbReference>
<comment type="function">
    <text evidence="6 8 9">Necessary for efficient RNA polymerase transcription elongation past template-encoded arresting sites. The arresting sites in DNA have the property of trapping a certain fraction of elongating RNA polymerases that pass through, resulting in locked ternary complexes. Cleavage of the nascent transcript by cleavage factors such as GreA or GreB allows the resumption of elongation from the new 3'terminus. GreA releases sequences of 2 to 3 nucleotides.</text>
</comment>
<evidence type="ECO:0000313" key="13">
    <source>
        <dbReference type="Proteomes" id="UP000230564"/>
    </source>
</evidence>
<name>A0A2H0NBR1_9BACT</name>
<dbReference type="Pfam" id="PF01272">
    <property type="entry name" value="GreA_GreB"/>
    <property type="match status" value="1"/>
</dbReference>
<dbReference type="Gene3D" id="1.10.287.180">
    <property type="entry name" value="Transcription elongation factor, GreA/GreB, N-terminal domain"/>
    <property type="match status" value="1"/>
</dbReference>
<evidence type="ECO:0000256" key="7">
    <source>
        <dbReference type="ARBA" id="ARBA00030776"/>
    </source>
</evidence>
<keyword evidence="5 8" id="KW-0804">Transcription</keyword>
<dbReference type="GO" id="GO:0006354">
    <property type="term" value="P:DNA-templated transcription elongation"/>
    <property type="evidence" value="ECO:0007669"/>
    <property type="project" value="TreeGrafter"/>
</dbReference>
<dbReference type="InterPro" id="IPR023459">
    <property type="entry name" value="Tscrpt_elong_fac_GreA/B_fam"/>
</dbReference>
<dbReference type="InterPro" id="IPR001437">
    <property type="entry name" value="Tscrpt_elong_fac_GreA/B_C"/>
</dbReference>
<dbReference type="InterPro" id="IPR006359">
    <property type="entry name" value="Tscrpt_elong_fac_GreA"/>
</dbReference>
<dbReference type="Pfam" id="PF03449">
    <property type="entry name" value="GreA_GreB_N"/>
    <property type="match status" value="1"/>
</dbReference>
<dbReference type="InterPro" id="IPR022691">
    <property type="entry name" value="Tscrpt_elong_fac_GreA/B_N"/>
</dbReference>
<keyword evidence="4 8" id="KW-0238">DNA-binding</keyword>
<keyword evidence="12" id="KW-0648">Protein biosynthesis</keyword>
<evidence type="ECO:0000259" key="10">
    <source>
        <dbReference type="Pfam" id="PF01272"/>
    </source>
</evidence>
<dbReference type="SUPFAM" id="SSF54534">
    <property type="entry name" value="FKBP-like"/>
    <property type="match status" value="1"/>
</dbReference>
<gene>
    <name evidence="8" type="primary">greA</name>
    <name evidence="12" type="ORF">COV55_04300</name>
</gene>
<dbReference type="Gene3D" id="3.10.50.30">
    <property type="entry name" value="Transcription elongation factor, GreA/GreB, C-terminal domain"/>
    <property type="match status" value="1"/>
</dbReference>
<dbReference type="PANTHER" id="PTHR30437:SF4">
    <property type="entry name" value="TRANSCRIPTION ELONGATION FACTOR GREA"/>
    <property type="match status" value="1"/>
</dbReference>
<evidence type="ECO:0000256" key="8">
    <source>
        <dbReference type="HAMAP-Rule" id="MF_00105"/>
    </source>
</evidence>
<proteinExistence type="inferred from homology"/>
<accession>A0A2H0NBR1</accession>
<evidence type="ECO:0000256" key="5">
    <source>
        <dbReference type="ARBA" id="ARBA00023163"/>
    </source>
</evidence>
<dbReference type="NCBIfam" id="NF001263">
    <property type="entry name" value="PRK00226.1-4"/>
    <property type="match status" value="1"/>
</dbReference>
<dbReference type="FunFam" id="1.10.287.180:FF:000001">
    <property type="entry name" value="Transcription elongation factor GreA"/>
    <property type="match status" value="1"/>
</dbReference>
<dbReference type="Proteomes" id="UP000230564">
    <property type="component" value="Unassembled WGS sequence"/>
</dbReference>
<dbReference type="NCBIfam" id="TIGR01462">
    <property type="entry name" value="greA"/>
    <property type="match status" value="1"/>
</dbReference>
<dbReference type="InterPro" id="IPR036953">
    <property type="entry name" value="GreA/GreB_C_sf"/>
</dbReference>
<dbReference type="GO" id="GO:0003746">
    <property type="term" value="F:translation elongation factor activity"/>
    <property type="evidence" value="ECO:0007669"/>
    <property type="project" value="UniProtKB-KW"/>
</dbReference>
<dbReference type="PROSITE" id="PS00829">
    <property type="entry name" value="GREAB_1"/>
    <property type="match status" value="1"/>
</dbReference>
<evidence type="ECO:0000256" key="3">
    <source>
        <dbReference type="ARBA" id="ARBA00023015"/>
    </source>
</evidence>
<dbReference type="SUPFAM" id="SSF46557">
    <property type="entry name" value="GreA transcript cleavage protein, N-terminal domain"/>
    <property type="match status" value="1"/>
</dbReference>
<evidence type="ECO:0000256" key="6">
    <source>
        <dbReference type="ARBA" id="ARBA00024916"/>
    </source>
</evidence>
<feature type="domain" description="Transcription elongation factor GreA/GreB C-terminal" evidence="10">
    <location>
        <begin position="81"/>
        <end position="152"/>
    </location>
</feature>
<comment type="similarity">
    <text evidence="1 8 9">Belongs to the GreA/GreB family.</text>
</comment>
<comment type="caution">
    <text evidence="12">The sequence shown here is derived from an EMBL/GenBank/DDBJ whole genome shotgun (WGS) entry which is preliminary data.</text>
</comment>
<reference evidence="12 13" key="1">
    <citation type="submission" date="2017-09" db="EMBL/GenBank/DDBJ databases">
        <title>Depth-based differentiation of microbial function through sediment-hosted aquifers and enrichment of novel symbionts in the deep terrestrial subsurface.</title>
        <authorList>
            <person name="Probst A.J."/>
            <person name="Ladd B."/>
            <person name="Jarett J.K."/>
            <person name="Geller-Mcgrath D.E."/>
            <person name="Sieber C.M."/>
            <person name="Emerson J.B."/>
            <person name="Anantharaman K."/>
            <person name="Thomas B.C."/>
            <person name="Malmstrom R."/>
            <person name="Stieglmeier M."/>
            <person name="Klingl A."/>
            <person name="Woyke T."/>
            <person name="Ryan C.M."/>
            <person name="Banfield J.F."/>
        </authorList>
    </citation>
    <scope>NUCLEOTIDE SEQUENCE [LARGE SCALE GENOMIC DNA]</scope>
    <source>
        <strain evidence="12">CG11_big_fil_rev_8_21_14_0_20_36_20</strain>
    </source>
</reference>
<evidence type="ECO:0000313" key="12">
    <source>
        <dbReference type="EMBL" id="PIR06323.1"/>
    </source>
</evidence>
<keyword evidence="3 8" id="KW-0805">Transcription regulation</keyword>
<evidence type="ECO:0000256" key="9">
    <source>
        <dbReference type="RuleBase" id="RU000556"/>
    </source>
</evidence>
<organism evidence="12 13">
    <name type="scientific">Candidatus Komeilibacteria bacterium CG11_big_fil_rev_8_21_14_0_20_36_20</name>
    <dbReference type="NCBI Taxonomy" id="1974477"/>
    <lineage>
        <taxon>Bacteria</taxon>
        <taxon>Candidatus Komeiliibacteriota</taxon>
    </lineage>
</organism>
<evidence type="ECO:0000259" key="11">
    <source>
        <dbReference type="Pfam" id="PF03449"/>
    </source>
</evidence>
<dbReference type="InterPro" id="IPR018151">
    <property type="entry name" value="TF_GreA/GreB_CS"/>
</dbReference>
<dbReference type="EMBL" id="PCWQ01000014">
    <property type="protein sequence ID" value="PIR06323.1"/>
    <property type="molecule type" value="Genomic_DNA"/>
</dbReference>
<dbReference type="AlphaFoldDB" id="A0A2H0NBR1"/>
<feature type="domain" description="Transcription elongation factor GreA/GreB N-terminal" evidence="11">
    <location>
        <begin position="5"/>
        <end position="74"/>
    </location>
</feature>
<dbReference type="InterPro" id="IPR036805">
    <property type="entry name" value="Tscrpt_elong_fac_GreA/B_N_sf"/>
</dbReference>
<dbReference type="GO" id="GO:0032784">
    <property type="term" value="P:regulation of DNA-templated transcription elongation"/>
    <property type="evidence" value="ECO:0007669"/>
    <property type="project" value="UniProtKB-UniRule"/>
</dbReference>
<dbReference type="GO" id="GO:0003677">
    <property type="term" value="F:DNA binding"/>
    <property type="evidence" value="ECO:0007669"/>
    <property type="project" value="UniProtKB-UniRule"/>
</dbReference>